<proteinExistence type="predicted"/>
<accession>A0AAP0FKI9</accession>
<evidence type="ECO:0000313" key="2">
    <source>
        <dbReference type="Proteomes" id="UP001420932"/>
    </source>
</evidence>
<sequence length="69" mass="7970">MVDSNANMVVGQSSKSKFQKFQKKNFKNDFKRTAKHLALKGKDYKKRGVVGFMKSKEGSRLSPQERLEF</sequence>
<dbReference type="AlphaFoldDB" id="A0AAP0FKI9"/>
<gene>
    <name evidence="1" type="ORF">Syun_024028</name>
</gene>
<keyword evidence="2" id="KW-1185">Reference proteome</keyword>
<reference evidence="1 2" key="1">
    <citation type="submission" date="2024-01" db="EMBL/GenBank/DDBJ databases">
        <title>Genome assemblies of Stephania.</title>
        <authorList>
            <person name="Yang L."/>
        </authorList>
    </citation>
    <scope>NUCLEOTIDE SEQUENCE [LARGE SCALE GENOMIC DNA]</scope>
    <source>
        <strain evidence="1">YNDBR</strain>
        <tissue evidence="1">Leaf</tissue>
    </source>
</reference>
<comment type="caution">
    <text evidence="1">The sequence shown here is derived from an EMBL/GenBank/DDBJ whole genome shotgun (WGS) entry which is preliminary data.</text>
</comment>
<evidence type="ECO:0000313" key="1">
    <source>
        <dbReference type="EMBL" id="KAK9108017.1"/>
    </source>
</evidence>
<organism evidence="1 2">
    <name type="scientific">Stephania yunnanensis</name>
    <dbReference type="NCBI Taxonomy" id="152371"/>
    <lineage>
        <taxon>Eukaryota</taxon>
        <taxon>Viridiplantae</taxon>
        <taxon>Streptophyta</taxon>
        <taxon>Embryophyta</taxon>
        <taxon>Tracheophyta</taxon>
        <taxon>Spermatophyta</taxon>
        <taxon>Magnoliopsida</taxon>
        <taxon>Ranunculales</taxon>
        <taxon>Menispermaceae</taxon>
        <taxon>Menispermoideae</taxon>
        <taxon>Cissampelideae</taxon>
        <taxon>Stephania</taxon>
    </lineage>
</organism>
<dbReference type="Proteomes" id="UP001420932">
    <property type="component" value="Unassembled WGS sequence"/>
</dbReference>
<name>A0AAP0FKI9_9MAGN</name>
<protein>
    <submittedName>
        <fullName evidence="1">Uncharacterized protein</fullName>
    </submittedName>
</protein>
<dbReference type="EMBL" id="JBBNAF010000010">
    <property type="protein sequence ID" value="KAK9108017.1"/>
    <property type="molecule type" value="Genomic_DNA"/>
</dbReference>